<evidence type="ECO:0000256" key="2">
    <source>
        <dbReference type="ARBA" id="ARBA00005369"/>
    </source>
</evidence>
<evidence type="ECO:0000256" key="5">
    <source>
        <dbReference type="ARBA" id="ARBA00022603"/>
    </source>
</evidence>
<keyword evidence="4" id="KW-0963">Cytoplasm</keyword>
<dbReference type="EC" id="2.1.1.77" evidence="3"/>
<evidence type="ECO:0000256" key="1">
    <source>
        <dbReference type="ARBA" id="ARBA00004496"/>
    </source>
</evidence>
<keyword evidence="5 9" id="KW-0489">Methyltransferase</keyword>
<comment type="similarity">
    <text evidence="2">Belongs to the methyltransferase superfamily. L-isoaspartyl/D-aspartyl protein methyltransferase family.</text>
</comment>
<comment type="subcellular location">
    <subcellularLocation>
        <location evidence="1">Cytoplasm</location>
    </subcellularLocation>
</comment>
<proteinExistence type="inferred from homology"/>
<evidence type="ECO:0000256" key="4">
    <source>
        <dbReference type="ARBA" id="ARBA00022490"/>
    </source>
</evidence>
<evidence type="ECO:0000256" key="8">
    <source>
        <dbReference type="SAM" id="MobiDB-lite"/>
    </source>
</evidence>
<dbReference type="CDD" id="cd02440">
    <property type="entry name" value="AdoMet_MTases"/>
    <property type="match status" value="1"/>
</dbReference>
<evidence type="ECO:0000313" key="10">
    <source>
        <dbReference type="Proteomes" id="UP000007800"/>
    </source>
</evidence>
<dbReference type="Gene3D" id="3.40.50.150">
    <property type="entry name" value="Vaccinia Virus protein VP39"/>
    <property type="match status" value="1"/>
</dbReference>
<organism evidence="10">
    <name type="scientific">Perkinsus marinus (strain ATCC 50983 / TXsc)</name>
    <dbReference type="NCBI Taxonomy" id="423536"/>
    <lineage>
        <taxon>Eukaryota</taxon>
        <taxon>Sar</taxon>
        <taxon>Alveolata</taxon>
        <taxon>Perkinsozoa</taxon>
        <taxon>Perkinsea</taxon>
        <taxon>Perkinsida</taxon>
        <taxon>Perkinsidae</taxon>
        <taxon>Perkinsus</taxon>
    </lineage>
</organism>
<dbReference type="OrthoDB" id="73890at2759"/>
<dbReference type="SUPFAM" id="SSF53335">
    <property type="entry name" value="S-adenosyl-L-methionine-dependent methyltransferases"/>
    <property type="match status" value="1"/>
</dbReference>
<gene>
    <name evidence="9" type="ORF">Pmar_PMAR028205</name>
</gene>
<feature type="region of interest" description="Disordered" evidence="8">
    <location>
        <begin position="143"/>
        <end position="162"/>
    </location>
</feature>
<dbReference type="InterPro" id="IPR029063">
    <property type="entry name" value="SAM-dependent_MTases_sf"/>
</dbReference>
<keyword evidence="10" id="KW-1185">Reference proteome</keyword>
<dbReference type="GeneID" id="9087245"/>
<dbReference type="InterPro" id="IPR000682">
    <property type="entry name" value="PCMT"/>
</dbReference>
<dbReference type="InParanoid" id="C5LB89"/>
<dbReference type="GO" id="GO:0032259">
    <property type="term" value="P:methylation"/>
    <property type="evidence" value="ECO:0007669"/>
    <property type="project" value="UniProtKB-KW"/>
</dbReference>
<sequence>MVGSDGHFGNSFFAHEDQSLSPLAGRIRLSAEAFEPPAIEFGPSSSLISPAHCDTALLPAVPAEAPKRVSPARRPRVLVPATPLTIERRRGEMAANHGWLGSAAFGRSGSRGLFSPGDVPQLPALPLEATMALLEMTTPTPATRNKRSMLRSRSISKCSARKSQEPAPINLAAKVLLSPLATVPEECPDEQISVDRANYVLDRARAYDDSPQPIGHSATISAPHMHAHALELLEPFIAGGGKKILDVGSGSGYLAVCMARMAGENSKVVGIDYISPLVQFSLANVRKKDGDLLESGRLELIEGDGWSGYAAEAPYDAIHVGAAAESVPRALVDQLKRGGRMVIPVGPYGGSQIFYQIDKDESGAVTKEPLMGVQYVPLVKHREAAISDDSDEL</sequence>
<accession>C5LB89</accession>
<reference evidence="9 10" key="1">
    <citation type="submission" date="2008-07" db="EMBL/GenBank/DDBJ databases">
        <authorList>
            <person name="El-Sayed N."/>
            <person name="Caler E."/>
            <person name="Inman J."/>
            <person name="Amedeo P."/>
            <person name="Hass B."/>
            <person name="Wortman J."/>
        </authorList>
    </citation>
    <scope>NUCLEOTIDE SEQUENCE [LARGE SCALE GENOMIC DNA]</scope>
    <source>
        <strain evidence="10">ATCC 50983 / TXsc</strain>
    </source>
</reference>
<evidence type="ECO:0000256" key="7">
    <source>
        <dbReference type="ARBA" id="ARBA00022691"/>
    </source>
</evidence>
<dbReference type="Proteomes" id="UP000007800">
    <property type="component" value="Unassembled WGS sequence"/>
</dbReference>
<dbReference type="PANTHER" id="PTHR11579">
    <property type="entry name" value="PROTEIN-L-ISOASPARTATE O-METHYLTRANSFERASE"/>
    <property type="match status" value="1"/>
</dbReference>
<dbReference type="OMA" id="CMARMAG"/>
<dbReference type="EMBL" id="GG680905">
    <property type="protein sequence ID" value="EER06017.1"/>
    <property type="molecule type" value="Genomic_DNA"/>
</dbReference>
<keyword evidence="6 9" id="KW-0808">Transferase</keyword>
<protein>
    <recommendedName>
        <fullName evidence="3">protein-L-isoaspartate(D-aspartate) O-methyltransferase</fullName>
        <ecNumber evidence="3">2.1.1.77</ecNumber>
    </recommendedName>
</protein>
<dbReference type="AlphaFoldDB" id="C5LB89"/>
<evidence type="ECO:0000313" key="9">
    <source>
        <dbReference type="EMBL" id="EER06017.1"/>
    </source>
</evidence>
<dbReference type="PROSITE" id="PS01279">
    <property type="entry name" value="PCMT"/>
    <property type="match status" value="1"/>
</dbReference>
<dbReference type="PANTHER" id="PTHR11579:SF0">
    <property type="entry name" value="PROTEIN-L-ISOASPARTATE(D-ASPARTATE) O-METHYLTRANSFERASE"/>
    <property type="match status" value="1"/>
</dbReference>
<dbReference type="GO" id="GO:0005737">
    <property type="term" value="C:cytoplasm"/>
    <property type="evidence" value="ECO:0007669"/>
    <property type="project" value="UniProtKB-SubCell"/>
</dbReference>
<dbReference type="NCBIfam" id="TIGR00080">
    <property type="entry name" value="pimt"/>
    <property type="match status" value="1"/>
</dbReference>
<keyword evidence="7" id="KW-0949">S-adenosyl-L-methionine</keyword>
<dbReference type="GO" id="GO:0004719">
    <property type="term" value="F:protein-L-isoaspartate (D-aspartate) O-methyltransferase activity"/>
    <property type="evidence" value="ECO:0007669"/>
    <property type="project" value="UniProtKB-EC"/>
</dbReference>
<evidence type="ECO:0000256" key="6">
    <source>
        <dbReference type="ARBA" id="ARBA00022679"/>
    </source>
</evidence>
<dbReference type="RefSeq" id="XP_002774201.1">
    <property type="nucleotide sequence ID" value="XM_002774155.1"/>
</dbReference>
<name>C5LB89_PERM5</name>
<dbReference type="Pfam" id="PF01135">
    <property type="entry name" value="PCMT"/>
    <property type="match status" value="1"/>
</dbReference>
<evidence type="ECO:0000256" key="3">
    <source>
        <dbReference type="ARBA" id="ARBA00011890"/>
    </source>
</evidence>